<evidence type="ECO:0000313" key="2">
    <source>
        <dbReference type="Proteomes" id="UP000235826"/>
    </source>
</evidence>
<dbReference type="OrthoDB" id="1443823at2"/>
<dbReference type="RefSeq" id="WP_102757151.1">
    <property type="nucleotide sequence ID" value="NZ_CP025791.1"/>
</dbReference>
<dbReference type="KEGG" id="fek:C1H87_18020"/>
<accession>A0A2K9PTW6</accession>
<reference evidence="1 2" key="1">
    <citation type="submission" date="2018-01" db="EMBL/GenBank/DDBJ databases">
        <title>Complete genome sequence of Flavivirga eckloniae ECD14 isolated from seaweed Ecklonia cava.</title>
        <authorList>
            <person name="Lee J.H."/>
            <person name="Baik K.S."/>
            <person name="Seong C.N."/>
        </authorList>
    </citation>
    <scope>NUCLEOTIDE SEQUENCE [LARGE SCALE GENOMIC DNA]</scope>
    <source>
        <strain evidence="1 2">ECD14</strain>
    </source>
</reference>
<gene>
    <name evidence="1" type="ORF">C1H87_18020</name>
</gene>
<organism evidence="1 2">
    <name type="scientific">Flavivirga eckloniae</name>
    <dbReference type="NCBI Taxonomy" id="1803846"/>
    <lineage>
        <taxon>Bacteria</taxon>
        <taxon>Pseudomonadati</taxon>
        <taxon>Bacteroidota</taxon>
        <taxon>Flavobacteriia</taxon>
        <taxon>Flavobacteriales</taxon>
        <taxon>Flavobacteriaceae</taxon>
        <taxon>Flavivirga</taxon>
    </lineage>
</organism>
<keyword evidence="2" id="KW-1185">Reference proteome</keyword>
<dbReference type="AlphaFoldDB" id="A0A2K9PTW6"/>
<sequence>MKIKPNASPSEMSSPFFKLNKEFCSQFESFIASKNGKVKGHFNSWSYLVFGKISNPEKWNLMYKKSTFTSTGNLLFSSKYQCLLTLVEWETDRKGTHHTEFVIRRKSRIDFIKLMFNNSLSRLDVSNKYVVHFKGNKSKLFFELIEVLKELFKTREVYKIEHRNEKLKIELRSEKHHFDVFTKLTELVH</sequence>
<protein>
    <submittedName>
        <fullName evidence="1">Uncharacterized protein</fullName>
    </submittedName>
</protein>
<evidence type="ECO:0000313" key="1">
    <source>
        <dbReference type="EMBL" id="AUP80505.1"/>
    </source>
</evidence>
<proteinExistence type="predicted"/>
<dbReference type="EMBL" id="CP025791">
    <property type="protein sequence ID" value="AUP80505.1"/>
    <property type="molecule type" value="Genomic_DNA"/>
</dbReference>
<dbReference type="Proteomes" id="UP000235826">
    <property type="component" value="Chromosome"/>
</dbReference>
<name>A0A2K9PTW6_9FLAO</name>